<evidence type="ECO:0000313" key="2">
    <source>
        <dbReference type="EMBL" id="SFA87238.1"/>
    </source>
</evidence>
<keyword evidence="3" id="KW-1185">Reference proteome</keyword>
<dbReference type="GO" id="GO:0030020">
    <property type="term" value="F:extracellular matrix structural constituent conferring tensile strength"/>
    <property type="evidence" value="ECO:0007669"/>
    <property type="project" value="TreeGrafter"/>
</dbReference>
<gene>
    <name evidence="2" type="ORF">SAMN05216249_10441</name>
</gene>
<feature type="compositionally biased region" description="Basic and acidic residues" evidence="1">
    <location>
        <begin position="207"/>
        <end position="262"/>
    </location>
</feature>
<dbReference type="AlphaFoldDB" id="A0A1I0WGA6"/>
<dbReference type="STRING" id="1120918.SAMN05216249_10441"/>
<dbReference type="GO" id="GO:0030198">
    <property type="term" value="P:extracellular matrix organization"/>
    <property type="evidence" value="ECO:0007669"/>
    <property type="project" value="TreeGrafter"/>
</dbReference>
<evidence type="ECO:0000256" key="1">
    <source>
        <dbReference type="SAM" id="MobiDB-lite"/>
    </source>
</evidence>
<dbReference type="Pfam" id="PF01391">
    <property type="entry name" value="Collagen"/>
    <property type="match status" value="1"/>
</dbReference>
<evidence type="ECO:0000313" key="3">
    <source>
        <dbReference type="Proteomes" id="UP000198838"/>
    </source>
</evidence>
<dbReference type="GO" id="GO:0005615">
    <property type="term" value="C:extracellular space"/>
    <property type="evidence" value="ECO:0007669"/>
    <property type="project" value="TreeGrafter"/>
</dbReference>
<dbReference type="Proteomes" id="UP000198838">
    <property type="component" value="Unassembled WGS sequence"/>
</dbReference>
<protein>
    <submittedName>
        <fullName evidence="2">Collagen triple helix repeat-containing protein</fullName>
    </submittedName>
</protein>
<organism evidence="2 3">
    <name type="scientific">Acetitomaculum ruminis DSM 5522</name>
    <dbReference type="NCBI Taxonomy" id="1120918"/>
    <lineage>
        <taxon>Bacteria</taxon>
        <taxon>Bacillati</taxon>
        <taxon>Bacillota</taxon>
        <taxon>Clostridia</taxon>
        <taxon>Lachnospirales</taxon>
        <taxon>Lachnospiraceae</taxon>
        <taxon>Acetitomaculum</taxon>
    </lineage>
</organism>
<dbReference type="EMBL" id="FOJY01000004">
    <property type="protein sequence ID" value="SFA87238.1"/>
    <property type="molecule type" value="Genomic_DNA"/>
</dbReference>
<dbReference type="Gene3D" id="1.20.5.320">
    <property type="entry name" value="6-Phosphogluconate Dehydrogenase, domain 3"/>
    <property type="match status" value="1"/>
</dbReference>
<sequence length="292" mass="31016">MSAIIKAGENRVILVQVVDLNVELVDSVIFTIKNSDYVSSITKTYPDNDVGYSNGYFLIIISQEDSLAICQDEEDIQAVMEAQINFKNGGVLKSDKIAWTIPGSIATRVMENNTPTPVASDILNLNISGSAVIASVEAEISENVIRQQLDDYLDNNGLNLDDYVKETDLETYTQEVIPQSVDEYINSHVTLFKGEKGDTGIQGPQGEKGDTGEPGAKGEKGDTGEPGAKGEKGDTGEPGAKGEKGDAGEPGAKGDKGDKGDPGEDYVITQADYTAIANTVLSMLEDAEGVSV</sequence>
<reference evidence="2 3" key="1">
    <citation type="submission" date="2016-10" db="EMBL/GenBank/DDBJ databases">
        <authorList>
            <person name="de Groot N.N."/>
        </authorList>
    </citation>
    <scope>NUCLEOTIDE SEQUENCE [LARGE SCALE GENOMIC DNA]</scope>
    <source>
        <strain evidence="2 3">DSM 5522</strain>
    </source>
</reference>
<name>A0A1I0WGA6_9FIRM</name>
<dbReference type="GO" id="GO:0031012">
    <property type="term" value="C:extracellular matrix"/>
    <property type="evidence" value="ECO:0007669"/>
    <property type="project" value="TreeGrafter"/>
</dbReference>
<dbReference type="InterPro" id="IPR008160">
    <property type="entry name" value="Collagen"/>
</dbReference>
<dbReference type="PANTHER" id="PTHR24023">
    <property type="entry name" value="COLLAGEN ALPHA"/>
    <property type="match status" value="1"/>
</dbReference>
<dbReference type="PANTHER" id="PTHR24023:SF1082">
    <property type="entry name" value="COLLAGEN TRIPLE HELIX REPEAT"/>
    <property type="match status" value="1"/>
</dbReference>
<dbReference type="InterPro" id="IPR050149">
    <property type="entry name" value="Collagen_superfamily"/>
</dbReference>
<feature type="region of interest" description="Disordered" evidence="1">
    <location>
        <begin position="193"/>
        <end position="265"/>
    </location>
</feature>
<proteinExistence type="predicted"/>
<keyword evidence="2" id="KW-0176">Collagen</keyword>
<dbReference type="RefSeq" id="WP_092870726.1">
    <property type="nucleotide sequence ID" value="NZ_FOJY01000004.1"/>
</dbReference>
<accession>A0A1I0WGA6</accession>